<comment type="caution">
    <text evidence="4">The sequence shown here is derived from an EMBL/GenBank/DDBJ whole genome shotgun (WGS) entry which is preliminary data.</text>
</comment>
<dbReference type="PANTHER" id="PTHR33371">
    <property type="entry name" value="INTERMEMBRANE PHOSPHOLIPID TRANSPORT SYSTEM BINDING PROTEIN MLAD-RELATED"/>
    <property type="match status" value="1"/>
</dbReference>
<sequence length="194" mass="18894">MRGRGFAETATGAVVLLIAVVFVVYALASTGRATGGGGGGLSLTARFDRIDGLQPGADVRIAGVKVGSVTSQRIDPQSFAAVLTMSVDGGLRLPTDTSAEITSEGLLGGKYVALVPGGADEILRNGSQISDTQGSVSLEALLGRFIFSVTQLASNTSRESQGAGGASGGSGGATGGGAAGAGGRSGGAAAPRRP</sequence>
<name>A0A9X1Y469_9PROT</name>
<proteinExistence type="predicted"/>
<evidence type="ECO:0000259" key="3">
    <source>
        <dbReference type="Pfam" id="PF02470"/>
    </source>
</evidence>
<dbReference type="InterPro" id="IPR030970">
    <property type="entry name" value="ABC_MlaD"/>
</dbReference>
<feature type="compositionally biased region" description="Gly residues" evidence="1">
    <location>
        <begin position="162"/>
        <end position="186"/>
    </location>
</feature>
<feature type="region of interest" description="Disordered" evidence="1">
    <location>
        <begin position="158"/>
        <end position="194"/>
    </location>
</feature>
<feature type="domain" description="Mce/MlaD" evidence="3">
    <location>
        <begin position="40"/>
        <end position="117"/>
    </location>
</feature>
<dbReference type="Proteomes" id="UP001139516">
    <property type="component" value="Unassembled WGS sequence"/>
</dbReference>
<keyword evidence="2" id="KW-0472">Membrane</keyword>
<dbReference type="GO" id="GO:0005548">
    <property type="term" value="F:phospholipid transporter activity"/>
    <property type="evidence" value="ECO:0007669"/>
    <property type="project" value="TreeGrafter"/>
</dbReference>
<keyword evidence="5" id="KW-1185">Reference proteome</keyword>
<evidence type="ECO:0000313" key="5">
    <source>
        <dbReference type="Proteomes" id="UP001139516"/>
    </source>
</evidence>
<reference evidence="4" key="1">
    <citation type="submission" date="2022-04" db="EMBL/GenBank/DDBJ databases">
        <title>Roseomonas acroporae sp. nov., isolated from coral Acropora digitifera.</title>
        <authorList>
            <person name="Sun H."/>
        </authorList>
    </citation>
    <scope>NUCLEOTIDE SEQUENCE</scope>
    <source>
        <strain evidence="4">NAR14</strain>
    </source>
</reference>
<evidence type="ECO:0000313" key="4">
    <source>
        <dbReference type="EMBL" id="MCK8783889.1"/>
    </source>
</evidence>
<evidence type="ECO:0000256" key="1">
    <source>
        <dbReference type="SAM" id="MobiDB-lite"/>
    </source>
</evidence>
<organism evidence="4 5">
    <name type="scientific">Roseomonas acroporae</name>
    <dbReference type="NCBI Taxonomy" id="2937791"/>
    <lineage>
        <taxon>Bacteria</taxon>
        <taxon>Pseudomonadati</taxon>
        <taxon>Pseudomonadota</taxon>
        <taxon>Alphaproteobacteria</taxon>
        <taxon>Acetobacterales</taxon>
        <taxon>Roseomonadaceae</taxon>
        <taxon>Roseomonas</taxon>
    </lineage>
</organism>
<dbReference type="AlphaFoldDB" id="A0A9X1Y469"/>
<evidence type="ECO:0000256" key="2">
    <source>
        <dbReference type="SAM" id="Phobius"/>
    </source>
</evidence>
<dbReference type="InterPro" id="IPR003399">
    <property type="entry name" value="Mce/MlaD"/>
</dbReference>
<dbReference type="NCBIfam" id="TIGR04430">
    <property type="entry name" value="OM_asym_MlaD"/>
    <property type="match status" value="1"/>
</dbReference>
<dbReference type="Pfam" id="PF02470">
    <property type="entry name" value="MlaD"/>
    <property type="match status" value="1"/>
</dbReference>
<gene>
    <name evidence="4" type="primary">mlaD</name>
    <name evidence="4" type="ORF">M0638_05775</name>
</gene>
<dbReference type="RefSeq" id="WP_248666013.1">
    <property type="nucleotide sequence ID" value="NZ_JALPRX010000020.1"/>
</dbReference>
<dbReference type="InterPro" id="IPR052336">
    <property type="entry name" value="MlaD_Phospholipid_Transporter"/>
</dbReference>
<dbReference type="EMBL" id="JALPRX010000020">
    <property type="protein sequence ID" value="MCK8783889.1"/>
    <property type="molecule type" value="Genomic_DNA"/>
</dbReference>
<dbReference type="PANTHER" id="PTHR33371:SF4">
    <property type="entry name" value="INTERMEMBRANE PHOSPHOLIPID TRANSPORT SYSTEM BINDING PROTEIN MLAD"/>
    <property type="match status" value="1"/>
</dbReference>
<accession>A0A9X1Y469</accession>
<dbReference type="GO" id="GO:0005543">
    <property type="term" value="F:phospholipid binding"/>
    <property type="evidence" value="ECO:0007669"/>
    <property type="project" value="TreeGrafter"/>
</dbReference>
<protein>
    <submittedName>
        <fullName evidence="4">Outer membrane lipid asymmetry maintenance protein MlaD</fullName>
    </submittedName>
</protein>
<keyword evidence="2" id="KW-0812">Transmembrane</keyword>
<feature type="transmembrane region" description="Helical" evidence="2">
    <location>
        <begin position="6"/>
        <end position="28"/>
    </location>
</feature>
<keyword evidence="2" id="KW-1133">Transmembrane helix</keyword>